<dbReference type="Proteomes" id="UP000027616">
    <property type="component" value="Chromosome I"/>
</dbReference>
<feature type="transmembrane region" description="Helical" evidence="6">
    <location>
        <begin position="201"/>
        <end position="223"/>
    </location>
</feature>
<dbReference type="Pfam" id="PF04277">
    <property type="entry name" value="OAD_gamma"/>
    <property type="match status" value="1"/>
</dbReference>
<dbReference type="SUPFAM" id="SSF74853">
    <property type="entry name" value="Lamin A/C globular tail domain"/>
    <property type="match status" value="1"/>
</dbReference>
<dbReference type="OrthoDB" id="1446022at2"/>
<dbReference type="InterPro" id="IPR005899">
    <property type="entry name" value="Na_pump_deCOase"/>
</dbReference>
<dbReference type="InterPro" id="IPR036415">
    <property type="entry name" value="Lamin_tail_dom_sf"/>
</dbReference>
<evidence type="ECO:0000313" key="9">
    <source>
        <dbReference type="EMBL" id="CDN32845.1"/>
    </source>
</evidence>
<evidence type="ECO:0000259" key="8">
    <source>
        <dbReference type="PROSITE" id="PS51841"/>
    </source>
</evidence>
<dbReference type="GO" id="GO:0005886">
    <property type="term" value="C:plasma membrane"/>
    <property type="evidence" value="ECO:0007669"/>
    <property type="project" value="UniProtKB-SubCell"/>
</dbReference>
<evidence type="ECO:0000256" key="6">
    <source>
        <dbReference type="SAM" id="Phobius"/>
    </source>
</evidence>
<keyword evidence="3 6" id="KW-0812">Transmembrane</keyword>
<dbReference type="AlphaFoldDB" id="A0A060RB62"/>
<evidence type="ECO:0000256" key="2">
    <source>
        <dbReference type="ARBA" id="ARBA00022475"/>
    </source>
</evidence>
<dbReference type="Gene3D" id="2.60.40.1260">
    <property type="entry name" value="Lamin Tail domain"/>
    <property type="match status" value="1"/>
</dbReference>
<dbReference type="InterPro" id="IPR001322">
    <property type="entry name" value="Lamin_tail_dom"/>
</dbReference>
<feature type="chain" id="PRO_5001586200" evidence="7">
    <location>
        <begin position="22"/>
        <end position="317"/>
    </location>
</feature>
<dbReference type="GO" id="GO:0015081">
    <property type="term" value="F:sodium ion transmembrane transporter activity"/>
    <property type="evidence" value="ECO:0007669"/>
    <property type="project" value="InterPro"/>
</dbReference>
<keyword evidence="5 6" id="KW-0472">Membrane</keyword>
<name>A0A060RB62_9BACT</name>
<feature type="domain" description="LTD" evidence="8">
    <location>
        <begin position="13"/>
        <end position="180"/>
    </location>
</feature>
<dbReference type="GO" id="GO:0036376">
    <property type="term" value="P:sodium ion export across plasma membrane"/>
    <property type="evidence" value="ECO:0007669"/>
    <property type="project" value="InterPro"/>
</dbReference>
<dbReference type="STRING" id="1433126.BN938_2778"/>
<protein>
    <submittedName>
        <fullName evidence="9">Membrane protein associated with methylmalonyl-CoA decarboxylase</fullName>
    </submittedName>
</protein>
<accession>A0A060RB62</accession>
<evidence type="ECO:0000256" key="3">
    <source>
        <dbReference type="ARBA" id="ARBA00022692"/>
    </source>
</evidence>
<evidence type="ECO:0000256" key="5">
    <source>
        <dbReference type="ARBA" id="ARBA00023136"/>
    </source>
</evidence>
<sequence>MLMKKILLIIALSLGCFAVSAQGIKDIRINEILVLNEDSYADAYAHKVGWIELFNSGYSQVNISAAYFRHIYGNDTVTYRIPKGDTRTNMAPQGYLVFFCDGVADKGTFHTNFRLDADSAQIAANGGKMVLQLLDQSGKNVIDCIEYDVTTQTVDNSYGRVLNDEGELVLAELATVTPMQSNETHERIPKSELFFKEDPSGISMAIVAMSVVFSALLLLYLIFKNVGKLMQSTARKKAERELIAAAPTPAAKVAVAAIPIDEDIDGETVAAIAMALLRYEDNLHDIENTILTINKVAKVYSPWSSKIYSMRQMPNRK</sequence>
<dbReference type="KEGG" id="rbc:BN938_2778"/>
<keyword evidence="7" id="KW-0732">Signal</keyword>
<feature type="signal peptide" evidence="7">
    <location>
        <begin position="1"/>
        <end position="21"/>
    </location>
</feature>
<dbReference type="EMBL" id="HG934468">
    <property type="protein sequence ID" value="CDN32845.1"/>
    <property type="molecule type" value="Genomic_DNA"/>
</dbReference>
<evidence type="ECO:0000256" key="1">
    <source>
        <dbReference type="ARBA" id="ARBA00004236"/>
    </source>
</evidence>
<dbReference type="eggNOG" id="COG3630">
    <property type="taxonomic scope" value="Bacteria"/>
</dbReference>
<dbReference type="PROSITE" id="PS51257">
    <property type="entry name" value="PROKAR_LIPOPROTEIN"/>
    <property type="match status" value="1"/>
</dbReference>
<evidence type="ECO:0000256" key="7">
    <source>
        <dbReference type="SAM" id="SignalP"/>
    </source>
</evidence>
<dbReference type="HOGENOM" id="CLU_955959_0_0_10"/>
<keyword evidence="2" id="KW-1003">Cell membrane</keyword>
<comment type="subcellular location">
    <subcellularLocation>
        <location evidence="1">Cell membrane</location>
    </subcellularLocation>
</comment>
<keyword evidence="4 6" id="KW-1133">Transmembrane helix</keyword>
<dbReference type="PROSITE" id="PS51841">
    <property type="entry name" value="LTD"/>
    <property type="match status" value="1"/>
</dbReference>
<reference evidence="9 10" key="1">
    <citation type="journal article" date="2015" name="Genome Announc.">
        <title>Complete Genome Sequence of the Novel Leech Symbiont Mucinivorans hirudinis M3T.</title>
        <authorList>
            <person name="Nelson M.C."/>
            <person name="Bomar L."/>
            <person name="Graf J."/>
        </authorList>
    </citation>
    <scope>NUCLEOTIDE SEQUENCE [LARGE SCALE GENOMIC DNA]</scope>
    <source>
        <strain evidence="10">M3</strain>
    </source>
</reference>
<organism evidence="9 10">
    <name type="scientific">Mucinivorans hirudinis</name>
    <dbReference type="NCBI Taxonomy" id="1433126"/>
    <lineage>
        <taxon>Bacteria</taxon>
        <taxon>Pseudomonadati</taxon>
        <taxon>Bacteroidota</taxon>
        <taxon>Bacteroidia</taxon>
        <taxon>Bacteroidales</taxon>
        <taxon>Rikenellaceae</taxon>
        <taxon>Mucinivorans</taxon>
    </lineage>
</organism>
<evidence type="ECO:0000256" key="4">
    <source>
        <dbReference type="ARBA" id="ARBA00022989"/>
    </source>
</evidence>
<gene>
    <name evidence="9" type="ORF">BN938_2778</name>
</gene>
<keyword evidence="10" id="KW-1185">Reference proteome</keyword>
<proteinExistence type="predicted"/>
<evidence type="ECO:0000313" key="10">
    <source>
        <dbReference type="Proteomes" id="UP000027616"/>
    </source>
</evidence>